<dbReference type="AlphaFoldDB" id="A0A6C0HYE9"/>
<keyword evidence="1" id="KW-0812">Transmembrane</keyword>
<protein>
    <submittedName>
        <fullName evidence="2">Uncharacterized protein</fullName>
    </submittedName>
</protein>
<accession>A0A6C0HYE9</accession>
<name>A0A6C0HYE9_9ZZZZ</name>
<keyword evidence="1" id="KW-1133">Transmembrane helix</keyword>
<reference evidence="2" key="1">
    <citation type="journal article" date="2020" name="Nature">
        <title>Giant virus diversity and host interactions through global metagenomics.</title>
        <authorList>
            <person name="Schulz F."/>
            <person name="Roux S."/>
            <person name="Paez-Espino D."/>
            <person name="Jungbluth S."/>
            <person name="Walsh D.A."/>
            <person name="Denef V.J."/>
            <person name="McMahon K.D."/>
            <person name="Konstantinidis K.T."/>
            <person name="Eloe-Fadrosh E.A."/>
            <person name="Kyrpides N.C."/>
            <person name="Woyke T."/>
        </authorList>
    </citation>
    <scope>NUCLEOTIDE SEQUENCE</scope>
    <source>
        <strain evidence="2">GVMAG-M-3300023184-182</strain>
    </source>
</reference>
<evidence type="ECO:0000256" key="1">
    <source>
        <dbReference type="SAM" id="Phobius"/>
    </source>
</evidence>
<feature type="transmembrane region" description="Helical" evidence="1">
    <location>
        <begin position="62"/>
        <end position="80"/>
    </location>
</feature>
<feature type="transmembrane region" description="Helical" evidence="1">
    <location>
        <begin position="24"/>
        <end position="50"/>
    </location>
</feature>
<sequence length="110" mass="12883">MFTKLYLNTTDPTVSLLNVLKQNAGMIIVSVIFHTILYTVTFNLASFIFSGKILSQTINMRLIVSFLFIMFFGYIGRYYHVKDIYSAYSKNMEKTRNHLDKLYITWIFIG</sequence>
<evidence type="ECO:0000313" key="2">
    <source>
        <dbReference type="EMBL" id="QHT85801.1"/>
    </source>
</evidence>
<keyword evidence="1" id="KW-0472">Membrane</keyword>
<organism evidence="2">
    <name type="scientific">viral metagenome</name>
    <dbReference type="NCBI Taxonomy" id="1070528"/>
    <lineage>
        <taxon>unclassified sequences</taxon>
        <taxon>metagenomes</taxon>
        <taxon>organismal metagenomes</taxon>
    </lineage>
</organism>
<proteinExistence type="predicted"/>
<dbReference type="EMBL" id="MN740045">
    <property type="protein sequence ID" value="QHT85801.1"/>
    <property type="molecule type" value="Genomic_DNA"/>
</dbReference>